<gene>
    <name evidence="1" type="ORF">MCC93_16630</name>
</gene>
<evidence type="ECO:0000313" key="1">
    <source>
        <dbReference type="EMBL" id="KIC06980.1"/>
    </source>
</evidence>
<dbReference type="EMBL" id="JUFZ01000075">
    <property type="protein sequence ID" value="KIC06980.1"/>
    <property type="molecule type" value="Genomic_DNA"/>
</dbReference>
<name>A0A0C1GKG4_9NEIS</name>
<organism evidence="1 2">
    <name type="scientific">Morococcus cerebrosus</name>
    <dbReference type="NCBI Taxonomy" id="1056807"/>
    <lineage>
        <taxon>Bacteria</taxon>
        <taxon>Pseudomonadati</taxon>
        <taxon>Pseudomonadota</taxon>
        <taxon>Betaproteobacteria</taxon>
        <taxon>Neisseriales</taxon>
        <taxon>Neisseriaceae</taxon>
        <taxon>Morococcus</taxon>
    </lineage>
</organism>
<protein>
    <submittedName>
        <fullName evidence="1">Uncharacterized protein</fullName>
    </submittedName>
</protein>
<dbReference type="AlphaFoldDB" id="A0A0C1GKG4"/>
<accession>A0A0C1GKG4</accession>
<dbReference type="Proteomes" id="UP000031390">
    <property type="component" value="Unassembled WGS sequence"/>
</dbReference>
<reference evidence="1 2" key="1">
    <citation type="submission" date="2014-12" db="EMBL/GenBank/DDBJ databases">
        <title>Genome sequence of Morococcus cerebrosus.</title>
        <authorList>
            <person name="Shin S.-K."/>
            <person name="Yi H."/>
        </authorList>
    </citation>
    <scope>NUCLEOTIDE SEQUENCE [LARGE SCALE GENOMIC DNA]</scope>
    <source>
        <strain evidence="1 2">CIP 81.93</strain>
    </source>
</reference>
<comment type="caution">
    <text evidence="1">The sequence shown here is derived from an EMBL/GenBank/DDBJ whole genome shotgun (WGS) entry which is preliminary data.</text>
</comment>
<proteinExistence type="predicted"/>
<sequence>MHSKAFSDSSVLIPHQIPFTFSRSLMSSENGVTLRLMMEGRLKTFQTTFSTSSSQT</sequence>
<evidence type="ECO:0000313" key="2">
    <source>
        <dbReference type="Proteomes" id="UP000031390"/>
    </source>
</evidence>